<protein>
    <submittedName>
        <fullName evidence="1">Uncharacterized protein</fullName>
    </submittedName>
</protein>
<keyword evidence="2" id="KW-1185">Reference proteome</keyword>
<evidence type="ECO:0000313" key="2">
    <source>
        <dbReference type="Proteomes" id="UP000324222"/>
    </source>
</evidence>
<proteinExistence type="predicted"/>
<dbReference type="Proteomes" id="UP000324222">
    <property type="component" value="Unassembled WGS sequence"/>
</dbReference>
<organism evidence="1 2">
    <name type="scientific">Portunus trituberculatus</name>
    <name type="common">Swimming crab</name>
    <name type="synonym">Neptunus trituberculatus</name>
    <dbReference type="NCBI Taxonomy" id="210409"/>
    <lineage>
        <taxon>Eukaryota</taxon>
        <taxon>Metazoa</taxon>
        <taxon>Ecdysozoa</taxon>
        <taxon>Arthropoda</taxon>
        <taxon>Crustacea</taxon>
        <taxon>Multicrustacea</taxon>
        <taxon>Malacostraca</taxon>
        <taxon>Eumalacostraca</taxon>
        <taxon>Eucarida</taxon>
        <taxon>Decapoda</taxon>
        <taxon>Pleocyemata</taxon>
        <taxon>Brachyura</taxon>
        <taxon>Eubrachyura</taxon>
        <taxon>Portunoidea</taxon>
        <taxon>Portunidae</taxon>
        <taxon>Portuninae</taxon>
        <taxon>Portunus</taxon>
    </lineage>
</organism>
<accession>A0A5B7F4J9</accession>
<evidence type="ECO:0000313" key="1">
    <source>
        <dbReference type="EMBL" id="MPC39494.1"/>
    </source>
</evidence>
<sequence>MVRQDLRSRVVPGRVGVAVPAILTSNLALTLWRPRQDSTSLSFKFPVLADHCKSPERALTVVAQE</sequence>
<dbReference type="EMBL" id="VSRR010004380">
    <property type="protein sequence ID" value="MPC39494.1"/>
    <property type="molecule type" value="Genomic_DNA"/>
</dbReference>
<dbReference type="AlphaFoldDB" id="A0A5B7F4J9"/>
<gene>
    <name evidence="1" type="ORF">E2C01_033033</name>
</gene>
<name>A0A5B7F4J9_PORTR</name>
<comment type="caution">
    <text evidence="1">The sequence shown here is derived from an EMBL/GenBank/DDBJ whole genome shotgun (WGS) entry which is preliminary data.</text>
</comment>
<reference evidence="1 2" key="1">
    <citation type="submission" date="2019-05" db="EMBL/GenBank/DDBJ databases">
        <title>Another draft genome of Portunus trituberculatus and its Hox gene families provides insights of decapod evolution.</title>
        <authorList>
            <person name="Jeong J.-H."/>
            <person name="Song I."/>
            <person name="Kim S."/>
            <person name="Choi T."/>
            <person name="Kim D."/>
            <person name="Ryu S."/>
            <person name="Kim W."/>
        </authorList>
    </citation>
    <scope>NUCLEOTIDE SEQUENCE [LARGE SCALE GENOMIC DNA]</scope>
    <source>
        <tissue evidence="1">Muscle</tissue>
    </source>
</reference>